<keyword evidence="3" id="KW-1185">Reference proteome</keyword>
<dbReference type="AlphaFoldDB" id="A0A926EI78"/>
<reference evidence="2" key="1">
    <citation type="submission" date="2020-08" db="EMBL/GenBank/DDBJ databases">
        <title>Genome public.</title>
        <authorList>
            <person name="Liu C."/>
            <person name="Sun Q."/>
        </authorList>
    </citation>
    <scope>NUCLEOTIDE SEQUENCE</scope>
    <source>
        <strain evidence="2">NSJ-12</strain>
    </source>
</reference>
<gene>
    <name evidence="2" type="ORF">H8718_19490</name>
</gene>
<dbReference type="InterPro" id="IPR031807">
    <property type="entry name" value="HicB-like"/>
</dbReference>
<dbReference type="Pfam" id="PF15919">
    <property type="entry name" value="HicB_lk_antitox"/>
    <property type="match status" value="1"/>
</dbReference>
<dbReference type="RefSeq" id="WP_249334702.1">
    <property type="nucleotide sequence ID" value="NZ_JACRSY010000070.1"/>
</dbReference>
<feature type="domain" description="HicB-like antitoxin of toxin-antitoxin system" evidence="1">
    <location>
        <begin position="5"/>
        <end position="89"/>
    </location>
</feature>
<dbReference type="SUPFAM" id="SSF143100">
    <property type="entry name" value="TTHA1013/TTHA0281-like"/>
    <property type="match status" value="1"/>
</dbReference>
<evidence type="ECO:0000313" key="3">
    <source>
        <dbReference type="Proteomes" id="UP000655830"/>
    </source>
</evidence>
<protein>
    <submittedName>
        <fullName evidence="2">Type II toxin-antitoxin system HicB family antitoxin</fullName>
    </submittedName>
</protein>
<dbReference type="Gene3D" id="3.30.160.250">
    <property type="match status" value="1"/>
</dbReference>
<comment type="caution">
    <text evidence="2">The sequence shown here is derived from an EMBL/GenBank/DDBJ whole genome shotgun (WGS) entry which is preliminary data.</text>
</comment>
<accession>A0A926EI78</accession>
<dbReference type="EMBL" id="JACRSY010000070">
    <property type="protein sequence ID" value="MBC8581666.1"/>
    <property type="molecule type" value="Genomic_DNA"/>
</dbReference>
<dbReference type="Proteomes" id="UP000655830">
    <property type="component" value="Unassembled WGS sequence"/>
</dbReference>
<evidence type="ECO:0000259" key="1">
    <source>
        <dbReference type="Pfam" id="PF15919"/>
    </source>
</evidence>
<sequence length="133" mass="14991">MKLVYPACFYPEENGQYSVVFPDLNEAATFGDSLEQAIEMAIDLASGWLMDSIQENEQIPKPSNIKDVLIDEEDAFVSLIAVDLTEYERLHGNKAVKKTLTIPMWMNTLAEKEGINFSAVLQNALKEQLHLNQ</sequence>
<dbReference type="InterPro" id="IPR035069">
    <property type="entry name" value="TTHA1013/TTHA0281-like"/>
</dbReference>
<name>A0A926EI78_9FIRM</name>
<proteinExistence type="predicted"/>
<evidence type="ECO:0000313" key="2">
    <source>
        <dbReference type="EMBL" id="MBC8581666.1"/>
    </source>
</evidence>
<organism evidence="2 3">
    <name type="scientific">Zhenhengia yiwuensis</name>
    <dbReference type="NCBI Taxonomy" id="2763666"/>
    <lineage>
        <taxon>Bacteria</taxon>
        <taxon>Bacillati</taxon>
        <taxon>Bacillota</taxon>
        <taxon>Clostridia</taxon>
        <taxon>Lachnospirales</taxon>
        <taxon>Lachnospiraceae</taxon>
        <taxon>Zhenhengia</taxon>
    </lineage>
</organism>